<dbReference type="Proteomes" id="UP000297972">
    <property type="component" value="Unassembled WGS sequence"/>
</dbReference>
<accession>A0A4Z1C132</accession>
<evidence type="ECO:0000313" key="2">
    <source>
        <dbReference type="Proteomes" id="UP000297972"/>
    </source>
</evidence>
<comment type="caution">
    <text evidence="1">The sequence shown here is derived from an EMBL/GenBank/DDBJ whole genome shotgun (WGS) entry which is preliminary data.</text>
</comment>
<sequence>MGRKMGMTPYVWTPAPPDEAARMGDEDWPLLDELLARVSTVLPDPDRQERRAALQALINAAFGR</sequence>
<organism evidence="1 2">
    <name type="scientific">Paracoccus liaowanqingii</name>
    <dbReference type="NCBI Taxonomy" id="2560053"/>
    <lineage>
        <taxon>Bacteria</taxon>
        <taxon>Pseudomonadati</taxon>
        <taxon>Pseudomonadota</taxon>
        <taxon>Alphaproteobacteria</taxon>
        <taxon>Rhodobacterales</taxon>
        <taxon>Paracoccaceae</taxon>
        <taxon>Paracoccus</taxon>
    </lineage>
</organism>
<proteinExistence type="predicted"/>
<dbReference type="AlphaFoldDB" id="A0A4Z1C132"/>
<name>A0A4Z1C132_9RHOB</name>
<keyword evidence="2" id="KW-1185">Reference proteome</keyword>
<evidence type="ECO:0000313" key="1">
    <source>
        <dbReference type="EMBL" id="TGN62221.1"/>
    </source>
</evidence>
<gene>
    <name evidence="1" type="ORF">E4L95_07550</name>
</gene>
<protein>
    <submittedName>
        <fullName evidence="1">Uncharacterized protein</fullName>
    </submittedName>
</protein>
<dbReference type="EMBL" id="SRPG01000052">
    <property type="protein sequence ID" value="TGN62221.1"/>
    <property type="molecule type" value="Genomic_DNA"/>
</dbReference>
<reference evidence="1 2" key="1">
    <citation type="submission" date="2019-03" db="EMBL/GenBank/DDBJ databases">
        <authorList>
            <person name="Li J."/>
        </authorList>
    </citation>
    <scope>NUCLEOTIDE SEQUENCE [LARGE SCALE GENOMIC DNA]</scope>
    <source>
        <strain evidence="1 2">3058</strain>
    </source>
</reference>